<dbReference type="Proteomes" id="UP001623290">
    <property type="component" value="Chromosome"/>
</dbReference>
<evidence type="ECO:0000313" key="1">
    <source>
        <dbReference type="EMBL" id="WRY33426.1"/>
    </source>
</evidence>
<sequence length="72" mass="7886">MSRADDLFKKISDATDAASVQKPLSGNASRKPVSALDKTDAAFCSIMDEETLERIEKTARLKAARLTRDSQN</sequence>
<keyword evidence="2" id="KW-1185">Reference proteome</keyword>
<reference evidence="1 2" key="1">
    <citation type="submission" date="2023-09" db="EMBL/GenBank/DDBJ databases">
        <title>Thioclava shenzhenensis sp. nov., a multidrug resistant bacteria-antagonizing species isolated from coastal seawater.</title>
        <authorList>
            <person name="Long M."/>
        </authorList>
    </citation>
    <scope>NUCLEOTIDE SEQUENCE [LARGE SCALE GENOMIC DNA]</scope>
    <source>
        <strain evidence="1 2">FTW29</strain>
    </source>
</reference>
<proteinExistence type="predicted"/>
<name>A0ABZ1DXB5_9RHOB</name>
<dbReference type="RefSeq" id="WP_406720694.1">
    <property type="nucleotide sequence ID" value="NZ_CP135443.1"/>
</dbReference>
<evidence type="ECO:0000313" key="2">
    <source>
        <dbReference type="Proteomes" id="UP001623290"/>
    </source>
</evidence>
<protein>
    <submittedName>
        <fullName evidence="1">Uncharacterized protein</fullName>
    </submittedName>
</protein>
<dbReference type="EMBL" id="CP135443">
    <property type="protein sequence ID" value="WRY33426.1"/>
    <property type="molecule type" value="Genomic_DNA"/>
</dbReference>
<accession>A0ABZ1DXB5</accession>
<gene>
    <name evidence="1" type="ORF">RPE78_12180</name>
</gene>
<organism evidence="1 2">
    <name type="scientific">Thioclava litoralis</name>
    <dbReference type="NCBI Taxonomy" id="3076557"/>
    <lineage>
        <taxon>Bacteria</taxon>
        <taxon>Pseudomonadati</taxon>
        <taxon>Pseudomonadota</taxon>
        <taxon>Alphaproteobacteria</taxon>
        <taxon>Rhodobacterales</taxon>
        <taxon>Paracoccaceae</taxon>
        <taxon>Thioclava</taxon>
    </lineage>
</organism>